<keyword evidence="9" id="KW-1185">Reference proteome</keyword>
<dbReference type="Gene3D" id="1.20.1250.20">
    <property type="entry name" value="MFS general substrate transporter like domains"/>
    <property type="match status" value="1"/>
</dbReference>
<dbReference type="SUPFAM" id="SSF103473">
    <property type="entry name" value="MFS general substrate transporter"/>
    <property type="match status" value="1"/>
</dbReference>
<feature type="transmembrane region" description="Helical" evidence="6">
    <location>
        <begin position="171"/>
        <end position="195"/>
    </location>
</feature>
<accession>A0ABT9L5V6</accession>
<keyword evidence="2 6" id="KW-0812">Transmembrane</keyword>
<comment type="subcellular location">
    <subcellularLocation>
        <location evidence="1">Cell membrane</location>
        <topology evidence="1">Multi-pass membrane protein</topology>
    </subcellularLocation>
</comment>
<feature type="transmembrane region" description="Helical" evidence="6">
    <location>
        <begin position="369"/>
        <end position="393"/>
    </location>
</feature>
<evidence type="ECO:0000256" key="1">
    <source>
        <dbReference type="ARBA" id="ARBA00004651"/>
    </source>
</evidence>
<feature type="transmembrane region" description="Helical" evidence="6">
    <location>
        <begin position="276"/>
        <end position="301"/>
    </location>
</feature>
<evidence type="ECO:0000256" key="5">
    <source>
        <dbReference type="ARBA" id="ARBA00023251"/>
    </source>
</evidence>
<dbReference type="InterPro" id="IPR020846">
    <property type="entry name" value="MFS_dom"/>
</dbReference>
<name>A0ABT9L5V6_9ACTN</name>
<comment type="caution">
    <text evidence="8">The sequence shown here is derived from an EMBL/GenBank/DDBJ whole genome shotgun (WGS) entry which is preliminary data.</text>
</comment>
<feature type="domain" description="Major facilitator superfamily (MFS) profile" evidence="7">
    <location>
        <begin position="22"/>
        <end position="463"/>
    </location>
</feature>
<feature type="transmembrane region" description="Helical" evidence="6">
    <location>
        <begin position="436"/>
        <end position="458"/>
    </location>
</feature>
<evidence type="ECO:0000256" key="6">
    <source>
        <dbReference type="SAM" id="Phobius"/>
    </source>
</evidence>
<gene>
    <name evidence="8" type="ORF">JOF35_008018</name>
</gene>
<sequence length="466" mass="48333">MHDNNGDDQDGHGYGGKKAAVLTATLILGVLSYQLNASMLSPALPDMARDMDVSVSSISQISSVFFLFGSVTGMIVTRWSDYLGRRRTLLVVLAVLTAGTLLCLFAPNLQVLLVGRALQGASNATFNFAYLLLSKHLKPRLFGLGVGFVSAINGGAGGVDGYLGGVMADTLGFQSIFLVILVLGLIATAASWRVIPRDSAPLPNGRMDWWGALLMAFALVCLSEAISEGSARGWTDATALVWCVGAVVAIVAFWAFERRRDNALVPIPHLASRHIWPVLLTTVLSLASVFATITFSVVIIAEDSTAGFGLSASTTALMFLTPAALLGAIAAPVAGSIAGRHSWLMTLRVGMVASLLLLAGVALSHSHQWIVFVLVAALGLTFNGIVLTSLNGLSVVQSPPDAPALLPGLNGSSFGIGASLGIAVVAPFIGQGTASGFATGLWIAVGIALVALAVSSFIRPRPVTAQ</sequence>
<feature type="transmembrane region" description="Helical" evidence="6">
    <location>
        <begin position="405"/>
        <end position="430"/>
    </location>
</feature>
<keyword evidence="4 6" id="KW-0472">Membrane</keyword>
<dbReference type="Pfam" id="PF07690">
    <property type="entry name" value="MFS_1"/>
    <property type="match status" value="1"/>
</dbReference>
<dbReference type="Proteomes" id="UP001234880">
    <property type="component" value="Unassembled WGS sequence"/>
</dbReference>
<keyword evidence="3 6" id="KW-1133">Transmembrane helix</keyword>
<dbReference type="PANTHER" id="PTHR42718:SF35">
    <property type="entry name" value="BLL0718 PROTEIN"/>
    <property type="match status" value="1"/>
</dbReference>
<dbReference type="Gene3D" id="1.20.1720.10">
    <property type="entry name" value="Multidrug resistance protein D"/>
    <property type="match status" value="1"/>
</dbReference>
<feature type="transmembrane region" description="Helical" evidence="6">
    <location>
        <begin position="19"/>
        <end position="37"/>
    </location>
</feature>
<dbReference type="RefSeq" id="WP_307112131.1">
    <property type="nucleotide sequence ID" value="NZ_JAURUE010000002.1"/>
</dbReference>
<evidence type="ECO:0000313" key="9">
    <source>
        <dbReference type="Proteomes" id="UP001234880"/>
    </source>
</evidence>
<feature type="transmembrane region" description="Helical" evidence="6">
    <location>
        <begin position="239"/>
        <end position="256"/>
    </location>
</feature>
<evidence type="ECO:0000256" key="4">
    <source>
        <dbReference type="ARBA" id="ARBA00023136"/>
    </source>
</evidence>
<evidence type="ECO:0000313" key="8">
    <source>
        <dbReference type="EMBL" id="MDP9615680.1"/>
    </source>
</evidence>
<feature type="transmembrane region" description="Helical" evidence="6">
    <location>
        <begin position="88"/>
        <end position="107"/>
    </location>
</feature>
<protein>
    <submittedName>
        <fullName evidence="8">MFS family arabinose efflux permease</fullName>
    </submittedName>
</protein>
<reference evidence="8 9" key="1">
    <citation type="submission" date="2023-07" db="EMBL/GenBank/DDBJ databases">
        <title>Sequencing the genomes of 1000 actinobacteria strains.</title>
        <authorList>
            <person name="Klenk H.-P."/>
        </authorList>
    </citation>
    <scope>NUCLEOTIDE SEQUENCE [LARGE SCALE GENOMIC DNA]</scope>
    <source>
        <strain evidence="8 9">DSM 41600</strain>
    </source>
</reference>
<feature type="transmembrane region" description="Helical" evidence="6">
    <location>
        <begin position="140"/>
        <end position="159"/>
    </location>
</feature>
<keyword evidence="5" id="KW-0046">Antibiotic resistance</keyword>
<proteinExistence type="predicted"/>
<dbReference type="InterPro" id="IPR036259">
    <property type="entry name" value="MFS_trans_sf"/>
</dbReference>
<feature type="transmembrane region" description="Helical" evidence="6">
    <location>
        <begin position="307"/>
        <end position="331"/>
    </location>
</feature>
<feature type="transmembrane region" description="Helical" evidence="6">
    <location>
        <begin position="207"/>
        <end position="227"/>
    </location>
</feature>
<dbReference type="PANTHER" id="PTHR42718">
    <property type="entry name" value="MAJOR FACILITATOR SUPERFAMILY MULTIDRUG TRANSPORTER MFSC"/>
    <property type="match status" value="1"/>
</dbReference>
<organism evidence="8 9">
    <name type="scientific">Streptomyces demainii</name>
    <dbReference type="NCBI Taxonomy" id="588122"/>
    <lineage>
        <taxon>Bacteria</taxon>
        <taxon>Bacillati</taxon>
        <taxon>Actinomycetota</taxon>
        <taxon>Actinomycetes</taxon>
        <taxon>Kitasatosporales</taxon>
        <taxon>Streptomycetaceae</taxon>
        <taxon>Streptomyces</taxon>
    </lineage>
</organism>
<evidence type="ECO:0000256" key="3">
    <source>
        <dbReference type="ARBA" id="ARBA00022989"/>
    </source>
</evidence>
<evidence type="ECO:0000259" key="7">
    <source>
        <dbReference type="PROSITE" id="PS50850"/>
    </source>
</evidence>
<dbReference type="PROSITE" id="PS50850">
    <property type="entry name" value="MFS"/>
    <property type="match status" value="1"/>
</dbReference>
<feature type="transmembrane region" description="Helical" evidence="6">
    <location>
        <begin position="343"/>
        <end position="363"/>
    </location>
</feature>
<evidence type="ECO:0000256" key="2">
    <source>
        <dbReference type="ARBA" id="ARBA00022692"/>
    </source>
</evidence>
<dbReference type="InterPro" id="IPR011701">
    <property type="entry name" value="MFS"/>
</dbReference>
<feature type="transmembrane region" description="Helical" evidence="6">
    <location>
        <begin position="57"/>
        <end position="76"/>
    </location>
</feature>
<dbReference type="EMBL" id="JAURUE010000002">
    <property type="protein sequence ID" value="MDP9615680.1"/>
    <property type="molecule type" value="Genomic_DNA"/>
</dbReference>